<dbReference type="VEuPathDB" id="AmoebaDB:ACA1_194840"/>
<dbReference type="EMBL" id="KB007917">
    <property type="protein sequence ID" value="ELR20412.1"/>
    <property type="molecule type" value="Genomic_DNA"/>
</dbReference>
<accession>L8H598</accession>
<feature type="domain" description="Transposase putative helix-turn-helix" evidence="1">
    <location>
        <begin position="7"/>
        <end position="36"/>
    </location>
</feature>
<proteinExistence type="predicted"/>
<protein>
    <recommendedName>
        <fullName evidence="1">Transposase putative helix-turn-helix domain-containing protein</fullName>
    </recommendedName>
</protein>
<sequence length="139" mass="16045">MVAFNSKTRKICVFPTAQQKTLLKHWIGTVHWTYNQRQCAPTKKALRAHFMTEFGLREAERIKRTKSRVGGGGDDDDVGISWVFKTPHNLRDQAMGQFVTAYKNAVQAHGRGKFNIAFRSAKRLQQETVVIHSRDWNWT</sequence>
<dbReference type="OrthoDB" id="2438897at2759"/>
<name>L8H598_ACACF</name>
<dbReference type="AlphaFoldDB" id="L8H598"/>
<dbReference type="GeneID" id="14921266"/>
<dbReference type="KEGG" id="acan:ACA1_194840"/>
<organism evidence="2 3">
    <name type="scientific">Acanthamoeba castellanii (strain ATCC 30010 / Neff)</name>
    <dbReference type="NCBI Taxonomy" id="1257118"/>
    <lineage>
        <taxon>Eukaryota</taxon>
        <taxon>Amoebozoa</taxon>
        <taxon>Discosea</taxon>
        <taxon>Longamoebia</taxon>
        <taxon>Centramoebida</taxon>
        <taxon>Acanthamoebidae</taxon>
        <taxon>Acanthamoeba</taxon>
    </lineage>
</organism>
<gene>
    <name evidence="2" type="ORF">ACA1_194840</name>
</gene>
<dbReference type="Pfam" id="PF12323">
    <property type="entry name" value="HTH_OrfB_IS605"/>
    <property type="match status" value="1"/>
</dbReference>
<evidence type="ECO:0000259" key="1">
    <source>
        <dbReference type="Pfam" id="PF12323"/>
    </source>
</evidence>
<evidence type="ECO:0000313" key="3">
    <source>
        <dbReference type="Proteomes" id="UP000011083"/>
    </source>
</evidence>
<keyword evidence="3" id="KW-1185">Reference proteome</keyword>
<dbReference type="Proteomes" id="UP000011083">
    <property type="component" value="Unassembled WGS sequence"/>
</dbReference>
<dbReference type="RefSeq" id="XP_004342924.1">
    <property type="nucleotide sequence ID" value="XM_004342875.1"/>
</dbReference>
<evidence type="ECO:0000313" key="2">
    <source>
        <dbReference type="EMBL" id="ELR20412.1"/>
    </source>
</evidence>
<reference evidence="2 3" key="1">
    <citation type="journal article" date="2013" name="Genome Biol.">
        <title>Genome of Acanthamoeba castellanii highlights extensive lateral gene transfer and early evolution of tyrosine kinase signaling.</title>
        <authorList>
            <person name="Clarke M."/>
            <person name="Lohan A.J."/>
            <person name="Liu B."/>
            <person name="Lagkouvardos I."/>
            <person name="Roy S."/>
            <person name="Zafar N."/>
            <person name="Bertelli C."/>
            <person name="Schilde C."/>
            <person name="Kianianmomeni A."/>
            <person name="Burglin T.R."/>
            <person name="Frech C."/>
            <person name="Turcotte B."/>
            <person name="Kopec K.O."/>
            <person name="Synnott J.M."/>
            <person name="Choo C."/>
            <person name="Paponov I."/>
            <person name="Finkler A."/>
            <person name="Soon Heng Tan C."/>
            <person name="Hutchins A.P."/>
            <person name="Weinmeier T."/>
            <person name="Rattei T."/>
            <person name="Chu J.S."/>
            <person name="Gimenez G."/>
            <person name="Irimia M."/>
            <person name="Rigden D.J."/>
            <person name="Fitzpatrick D.A."/>
            <person name="Lorenzo-Morales J."/>
            <person name="Bateman A."/>
            <person name="Chiu C.H."/>
            <person name="Tang P."/>
            <person name="Hegemann P."/>
            <person name="Fromm H."/>
            <person name="Raoult D."/>
            <person name="Greub G."/>
            <person name="Miranda-Saavedra D."/>
            <person name="Chen N."/>
            <person name="Nash P."/>
            <person name="Ginger M.L."/>
            <person name="Horn M."/>
            <person name="Schaap P."/>
            <person name="Caler L."/>
            <person name="Loftus B."/>
        </authorList>
    </citation>
    <scope>NUCLEOTIDE SEQUENCE [LARGE SCALE GENOMIC DNA]</scope>
    <source>
        <strain evidence="2 3">Neff</strain>
    </source>
</reference>
<dbReference type="InterPro" id="IPR021027">
    <property type="entry name" value="Transposase_put_HTH"/>
</dbReference>